<dbReference type="Pfam" id="PF00005">
    <property type="entry name" value="ABC_tran"/>
    <property type="match status" value="1"/>
</dbReference>
<dbReference type="InterPro" id="IPR039421">
    <property type="entry name" value="Type_1_exporter"/>
</dbReference>
<comment type="caution">
    <text evidence="10">The sequence shown here is derived from an EMBL/GenBank/DDBJ whole genome shotgun (WGS) entry which is preliminary data.</text>
</comment>
<dbReference type="InterPro" id="IPR011527">
    <property type="entry name" value="ABC1_TM_dom"/>
</dbReference>
<protein>
    <submittedName>
        <fullName evidence="10">ABC transporter ATP-binding protein</fullName>
    </submittedName>
</protein>
<dbReference type="Gene3D" id="1.20.1560.10">
    <property type="entry name" value="ABC transporter type 1, transmembrane domain"/>
    <property type="match status" value="1"/>
</dbReference>
<comment type="subcellular location">
    <subcellularLocation>
        <location evidence="1">Cell membrane</location>
        <topology evidence="1">Multi-pass membrane protein</topology>
    </subcellularLocation>
</comment>
<dbReference type="PROSITE" id="PS00211">
    <property type="entry name" value="ABC_TRANSPORTER_1"/>
    <property type="match status" value="1"/>
</dbReference>
<accession>A0ABV1B4M4</accession>
<dbReference type="Proteomes" id="UP001469749">
    <property type="component" value="Unassembled WGS sequence"/>
</dbReference>
<dbReference type="PROSITE" id="PS50893">
    <property type="entry name" value="ABC_TRANSPORTER_2"/>
    <property type="match status" value="1"/>
</dbReference>
<keyword evidence="11" id="KW-1185">Reference proteome</keyword>
<proteinExistence type="predicted"/>
<organism evidence="10 11">
    <name type="scientific">Coprococcus intestinihominis</name>
    <dbReference type="NCBI Taxonomy" id="3133154"/>
    <lineage>
        <taxon>Bacteria</taxon>
        <taxon>Bacillati</taxon>
        <taxon>Bacillota</taxon>
        <taxon>Clostridia</taxon>
        <taxon>Lachnospirales</taxon>
        <taxon>Lachnospiraceae</taxon>
        <taxon>Coprococcus</taxon>
    </lineage>
</organism>
<keyword evidence="4 10" id="KW-0067">ATP-binding</keyword>
<evidence type="ECO:0000256" key="3">
    <source>
        <dbReference type="ARBA" id="ARBA00022741"/>
    </source>
</evidence>
<dbReference type="PANTHER" id="PTHR24221">
    <property type="entry name" value="ATP-BINDING CASSETTE SUB-FAMILY B"/>
    <property type="match status" value="1"/>
</dbReference>
<dbReference type="InterPro" id="IPR003439">
    <property type="entry name" value="ABC_transporter-like_ATP-bd"/>
</dbReference>
<dbReference type="EMBL" id="JBBMEK010000112">
    <property type="protein sequence ID" value="MEQ2365393.1"/>
    <property type="molecule type" value="Genomic_DNA"/>
</dbReference>
<dbReference type="Pfam" id="PF00664">
    <property type="entry name" value="ABC_membrane"/>
    <property type="match status" value="1"/>
</dbReference>
<evidence type="ECO:0000256" key="2">
    <source>
        <dbReference type="ARBA" id="ARBA00022692"/>
    </source>
</evidence>
<evidence type="ECO:0000256" key="1">
    <source>
        <dbReference type="ARBA" id="ARBA00004651"/>
    </source>
</evidence>
<name>A0ABV1B4M4_9FIRM</name>
<dbReference type="CDD" id="cd07346">
    <property type="entry name" value="ABC_6TM_exporters"/>
    <property type="match status" value="1"/>
</dbReference>
<feature type="domain" description="ABC transporter" evidence="8">
    <location>
        <begin position="347"/>
        <end position="586"/>
    </location>
</feature>
<evidence type="ECO:0000256" key="6">
    <source>
        <dbReference type="ARBA" id="ARBA00023136"/>
    </source>
</evidence>
<feature type="transmembrane region" description="Helical" evidence="7">
    <location>
        <begin position="170"/>
        <end position="187"/>
    </location>
</feature>
<feature type="domain" description="ABC transmembrane type-1" evidence="9">
    <location>
        <begin position="28"/>
        <end position="313"/>
    </location>
</feature>
<evidence type="ECO:0000313" key="10">
    <source>
        <dbReference type="EMBL" id="MEQ2365393.1"/>
    </source>
</evidence>
<dbReference type="InterPro" id="IPR027417">
    <property type="entry name" value="P-loop_NTPase"/>
</dbReference>
<feature type="transmembrane region" description="Helical" evidence="7">
    <location>
        <begin position="27"/>
        <end position="52"/>
    </location>
</feature>
<dbReference type="RefSeq" id="WP_195368963.1">
    <property type="nucleotide sequence ID" value="NZ_JBBMEK010000112.1"/>
</dbReference>
<sequence>MFVKIKEYYILFIYTLKLICRISLKNFLFTVTISSLSGFLPFIVLVINQRLINELQLMEKPLNIILQLVILYFAISVIQNFFQNLSNYNLNKLNNITQYGINKILIEKCGKLSLEMLERTETYDVITRLEQEIAIKPYQTLQAIMNIFSSIVSLISASILIISWNWKIEVALIIISLSMFVGQIIIGNKEFMMKYSRSNKEREAWYYSYLLTHDTAFKEVKSYNLKDYFIEKYKTISSLFIKQENTIEKYKTILNLIIGLIQDLFSLFIMVVAISGAYAGEIMIGTVMAYLNAITMIETSTNTVAAGIYSIYNSNLYMRMLKDFIEDSEGEEKIRKDLLKIEKINKIELRNVCFDYPELKNVLKNISLTIGNNDQIAIVGKNGSGKSTLFKILCGLYYPKRGEVLINDKPIEKYSIEEYRERTSVLFQDFLKYEGSLRENVILGDIRRDSTDENVKAALNKANVDFLLQEEKYSLDRILGNWFDNGSQLSGGQWQKIALSRVYYKDADIYLLDEPSSALDATAELKIFNSFFEVSKEKIAIYITHRVKIAKNATKIIVIDEGKIVGMGNHMELLKSCSVYNELYKQEVEEYRKKIL</sequence>
<feature type="transmembrane region" description="Helical" evidence="7">
    <location>
        <begin position="290"/>
        <end position="312"/>
    </location>
</feature>
<evidence type="ECO:0000313" key="11">
    <source>
        <dbReference type="Proteomes" id="UP001469749"/>
    </source>
</evidence>
<dbReference type="SMART" id="SM00382">
    <property type="entry name" value="AAA"/>
    <property type="match status" value="1"/>
</dbReference>
<dbReference type="SUPFAM" id="SSF52540">
    <property type="entry name" value="P-loop containing nucleoside triphosphate hydrolases"/>
    <property type="match status" value="1"/>
</dbReference>
<evidence type="ECO:0000259" key="8">
    <source>
        <dbReference type="PROSITE" id="PS50893"/>
    </source>
</evidence>
<feature type="transmembrane region" description="Helical" evidence="7">
    <location>
        <begin position="143"/>
        <end position="164"/>
    </location>
</feature>
<reference evidence="10 11" key="1">
    <citation type="submission" date="2024-03" db="EMBL/GenBank/DDBJ databases">
        <title>Human intestinal bacterial collection.</title>
        <authorList>
            <person name="Pauvert C."/>
            <person name="Hitch T.C.A."/>
            <person name="Clavel T."/>
        </authorList>
    </citation>
    <scope>NUCLEOTIDE SEQUENCE [LARGE SCALE GENOMIC DNA]</scope>
    <source>
        <strain evidence="10 11">CLA-AA-H190</strain>
    </source>
</reference>
<keyword evidence="3" id="KW-0547">Nucleotide-binding</keyword>
<keyword evidence="5 7" id="KW-1133">Transmembrane helix</keyword>
<dbReference type="GO" id="GO:0005524">
    <property type="term" value="F:ATP binding"/>
    <property type="evidence" value="ECO:0007669"/>
    <property type="project" value="UniProtKB-KW"/>
</dbReference>
<dbReference type="PROSITE" id="PS50929">
    <property type="entry name" value="ABC_TM1F"/>
    <property type="match status" value="1"/>
</dbReference>
<gene>
    <name evidence="10" type="ORF">WMO25_09830</name>
</gene>
<dbReference type="SUPFAM" id="SSF90123">
    <property type="entry name" value="ABC transporter transmembrane region"/>
    <property type="match status" value="1"/>
</dbReference>
<feature type="transmembrane region" description="Helical" evidence="7">
    <location>
        <begin position="64"/>
        <end position="82"/>
    </location>
</feature>
<dbReference type="InterPro" id="IPR036640">
    <property type="entry name" value="ABC1_TM_sf"/>
</dbReference>
<dbReference type="Gene3D" id="3.40.50.300">
    <property type="entry name" value="P-loop containing nucleotide triphosphate hydrolases"/>
    <property type="match status" value="1"/>
</dbReference>
<dbReference type="CDD" id="cd03228">
    <property type="entry name" value="ABCC_MRP_Like"/>
    <property type="match status" value="1"/>
</dbReference>
<evidence type="ECO:0000256" key="7">
    <source>
        <dbReference type="SAM" id="Phobius"/>
    </source>
</evidence>
<evidence type="ECO:0000256" key="5">
    <source>
        <dbReference type="ARBA" id="ARBA00022989"/>
    </source>
</evidence>
<feature type="transmembrane region" description="Helical" evidence="7">
    <location>
        <begin position="253"/>
        <end position="278"/>
    </location>
</feature>
<dbReference type="PANTHER" id="PTHR24221:SF654">
    <property type="entry name" value="ATP-BINDING CASSETTE SUB-FAMILY B MEMBER 6"/>
    <property type="match status" value="1"/>
</dbReference>
<dbReference type="InterPro" id="IPR017871">
    <property type="entry name" value="ABC_transporter-like_CS"/>
</dbReference>
<keyword evidence="6 7" id="KW-0472">Membrane</keyword>
<keyword evidence="2 7" id="KW-0812">Transmembrane</keyword>
<evidence type="ECO:0000259" key="9">
    <source>
        <dbReference type="PROSITE" id="PS50929"/>
    </source>
</evidence>
<evidence type="ECO:0000256" key="4">
    <source>
        <dbReference type="ARBA" id="ARBA00022840"/>
    </source>
</evidence>
<dbReference type="InterPro" id="IPR003593">
    <property type="entry name" value="AAA+_ATPase"/>
</dbReference>